<evidence type="ECO:0000259" key="1">
    <source>
        <dbReference type="PROSITE" id="PS50097"/>
    </source>
</evidence>
<dbReference type="InterPro" id="IPR011333">
    <property type="entry name" value="SKP1/BTB/POZ_sf"/>
</dbReference>
<sequence>VTFGPPFDDSDADIILRSGFTPVPAPGSTENRVVPTDFLVHKILLIKASSGFKSLLSSSSETLDQQNAQAGIKRDIEGNLPVLCLPEDRDTVHRILTAIYPVDIVYPQSFETMIKTFAAARKYGMPSVLARFRTYCSREAPVVTAESAFGAYAFASNEGLKEEALEAAQLTLSLPQTFDAYGSSLCNASGPALLALWKHRGMAMQAIKRGVDLCL</sequence>
<proteinExistence type="predicted"/>
<name>A0AAD4QDH7_9AGAM</name>
<dbReference type="Gene3D" id="3.30.710.10">
    <property type="entry name" value="Potassium Channel Kv1.1, Chain A"/>
    <property type="match status" value="1"/>
</dbReference>
<evidence type="ECO:0000313" key="3">
    <source>
        <dbReference type="Proteomes" id="UP001201163"/>
    </source>
</evidence>
<keyword evidence="3" id="KW-1185">Reference proteome</keyword>
<comment type="caution">
    <text evidence="2">The sequence shown here is derived from an EMBL/GenBank/DDBJ whole genome shotgun (WGS) entry which is preliminary data.</text>
</comment>
<feature type="non-terminal residue" evidence="2">
    <location>
        <position position="1"/>
    </location>
</feature>
<organism evidence="2 3">
    <name type="scientific">Lactarius akahatsu</name>
    <dbReference type="NCBI Taxonomy" id="416441"/>
    <lineage>
        <taxon>Eukaryota</taxon>
        <taxon>Fungi</taxon>
        <taxon>Dikarya</taxon>
        <taxon>Basidiomycota</taxon>
        <taxon>Agaricomycotina</taxon>
        <taxon>Agaricomycetes</taxon>
        <taxon>Russulales</taxon>
        <taxon>Russulaceae</taxon>
        <taxon>Lactarius</taxon>
    </lineage>
</organism>
<evidence type="ECO:0000313" key="2">
    <source>
        <dbReference type="EMBL" id="KAH8996743.1"/>
    </source>
</evidence>
<accession>A0AAD4QDH7</accession>
<dbReference type="EMBL" id="JAKELL010000008">
    <property type="protein sequence ID" value="KAH8996743.1"/>
    <property type="molecule type" value="Genomic_DNA"/>
</dbReference>
<feature type="non-terminal residue" evidence="2">
    <location>
        <position position="215"/>
    </location>
</feature>
<feature type="domain" description="BTB" evidence="1">
    <location>
        <begin position="12"/>
        <end position="108"/>
    </location>
</feature>
<dbReference type="AlphaFoldDB" id="A0AAD4QDH7"/>
<dbReference type="InterPro" id="IPR000210">
    <property type="entry name" value="BTB/POZ_dom"/>
</dbReference>
<gene>
    <name evidence="2" type="ORF">EDB92DRAFT_1767471</name>
</gene>
<dbReference type="SUPFAM" id="SSF54695">
    <property type="entry name" value="POZ domain"/>
    <property type="match status" value="1"/>
</dbReference>
<dbReference type="PROSITE" id="PS50097">
    <property type="entry name" value="BTB"/>
    <property type="match status" value="1"/>
</dbReference>
<protein>
    <recommendedName>
        <fullName evidence="1">BTB domain-containing protein</fullName>
    </recommendedName>
</protein>
<reference evidence="2" key="1">
    <citation type="submission" date="2022-01" db="EMBL/GenBank/DDBJ databases">
        <title>Comparative genomics reveals a dynamic genome evolution in the ectomycorrhizal milk-cap (Lactarius) mushrooms.</title>
        <authorList>
            <consortium name="DOE Joint Genome Institute"/>
            <person name="Lebreton A."/>
            <person name="Tang N."/>
            <person name="Kuo A."/>
            <person name="LaButti K."/>
            <person name="Drula E."/>
            <person name="Barry K."/>
            <person name="Clum A."/>
            <person name="Lipzen A."/>
            <person name="Mousain D."/>
            <person name="Ng V."/>
            <person name="Wang R."/>
            <person name="Wang X."/>
            <person name="Dai Y."/>
            <person name="Henrissat B."/>
            <person name="Grigoriev I.V."/>
            <person name="Guerin-Laguette A."/>
            <person name="Yu F."/>
            <person name="Martin F.M."/>
        </authorList>
    </citation>
    <scope>NUCLEOTIDE SEQUENCE</scope>
    <source>
        <strain evidence="2">QP</strain>
    </source>
</reference>
<dbReference type="Proteomes" id="UP001201163">
    <property type="component" value="Unassembled WGS sequence"/>
</dbReference>